<keyword evidence="4 8" id="KW-0106">Calcium</keyword>
<dbReference type="SMART" id="SM00112">
    <property type="entry name" value="CA"/>
    <property type="match status" value="1"/>
</dbReference>
<name>A0A8S3F7S2_9BILA</name>
<dbReference type="InterPro" id="IPR015919">
    <property type="entry name" value="Cadherin-like_sf"/>
</dbReference>
<proteinExistence type="predicted"/>
<evidence type="ECO:0000256" key="2">
    <source>
        <dbReference type="ARBA" id="ARBA00022692"/>
    </source>
</evidence>
<dbReference type="AlphaFoldDB" id="A0A8S3F7S2"/>
<comment type="caution">
    <text evidence="10">The sequence shown here is derived from an EMBL/GenBank/DDBJ whole genome shotgun (WGS) entry which is preliminary data.</text>
</comment>
<protein>
    <recommendedName>
        <fullName evidence="9">Cadherin domain-containing protein</fullName>
    </recommendedName>
</protein>
<organism evidence="10 11">
    <name type="scientific">Rotaria magnacalcarata</name>
    <dbReference type="NCBI Taxonomy" id="392030"/>
    <lineage>
        <taxon>Eukaryota</taxon>
        <taxon>Metazoa</taxon>
        <taxon>Spiralia</taxon>
        <taxon>Gnathifera</taxon>
        <taxon>Rotifera</taxon>
        <taxon>Eurotatoria</taxon>
        <taxon>Bdelloidea</taxon>
        <taxon>Philodinida</taxon>
        <taxon>Philodinidae</taxon>
        <taxon>Rotaria</taxon>
    </lineage>
</organism>
<feature type="non-terminal residue" evidence="10">
    <location>
        <position position="1"/>
    </location>
</feature>
<dbReference type="GO" id="GO:0005509">
    <property type="term" value="F:calcium ion binding"/>
    <property type="evidence" value="ECO:0007669"/>
    <property type="project" value="UniProtKB-UniRule"/>
</dbReference>
<keyword evidence="5" id="KW-0130">Cell adhesion</keyword>
<evidence type="ECO:0000256" key="7">
    <source>
        <dbReference type="ARBA" id="ARBA00023136"/>
    </source>
</evidence>
<evidence type="ECO:0000256" key="5">
    <source>
        <dbReference type="ARBA" id="ARBA00022889"/>
    </source>
</evidence>
<dbReference type="PANTHER" id="PTHR24025:SF23">
    <property type="entry name" value="NEURAL-CADHERIN"/>
    <property type="match status" value="1"/>
</dbReference>
<sequence length="159" mass="18635">MNYTLTVQVFEADINLTDYTNIFISIVNDDNMYFNLNEKNNCFLEENKIINSEVCTIGFDSNDFIYELIDPMKYFQIVGSNGTIINKKIFDYETDHHEYTVTIIAKDRENQSIILSSLNFTIQIQNINDNYPEFITKNFTTIVYLFHPPINTIVRIIEA</sequence>
<keyword evidence="2" id="KW-0812">Transmembrane</keyword>
<evidence type="ECO:0000313" key="10">
    <source>
        <dbReference type="EMBL" id="CAF5103763.1"/>
    </source>
</evidence>
<dbReference type="Gene3D" id="2.60.40.60">
    <property type="entry name" value="Cadherins"/>
    <property type="match status" value="1"/>
</dbReference>
<keyword evidence="3" id="KW-0677">Repeat</keyword>
<evidence type="ECO:0000313" key="11">
    <source>
        <dbReference type="Proteomes" id="UP000681967"/>
    </source>
</evidence>
<comment type="subcellular location">
    <subcellularLocation>
        <location evidence="1">Membrane</location>
    </subcellularLocation>
</comment>
<dbReference type="Proteomes" id="UP000681967">
    <property type="component" value="Unassembled WGS sequence"/>
</dbReference>
<evidence type="ECO:0000256" key="8">
    <source>
        <dbReference type="PROSITE-ProRule" id="PRU00043"/>
    </source>
</evidence>
<dbReference type="InterPro" id="IPR050971">
    <property type="entry name" value="Cadherin-domain_protein"/>
</dbReference>
<feature type="domain" description="Cadherin" evidence="9">
    <location>
        <begin position="60"/>
        <end position="134"/>
    </location>
</feature>
<gene>
    <name evidence="10" type="ORF">BYL167_LOCUS64728</name>
</gene>
<dbReference type="CDD" id="cd11304">
    <property type="entry name" value="Cadherin_repeat"/>
    <property type="match status" value="1"/>
</dbReference>
<dbReference type="PROSITE" id="PS50268">
    <property type="entry name" value="CADHERIN_2"/>
    <property type="match status" value="1"/>
</dbReference>
<keyword evidence="7" id="KW-0472">Membrane</keyword>
<dbReference type="PANTHER" id="PTHR24025">
    <property type="entry name" value="DESMOGLEIN FAMILY MEMBER"/>
    <property type="match status" value="1"/>
</dbReference>
<dbReference type="SUPFAM" id="SSF49313">
    <property type="entry name" value="Cadherin-like"/>
    <property type="match status" value="1"/>
</dbReference>
<dbReference type="GO" id="GO:0007156">
    <property type="term" value="P:homophilic cell adhesion via plasma membrane adhesion molecules"/>
    <property type="evidence" value="ECO:0007669"/>
    <property type="project" value="InterPro"/>
</dbReference>
<accession>A0A8S3F7S2</accession>
<dbReference type="EMBL" id="CAJOBH010239436">
    <property type="protein sequence ID" value="CAF5103763.1"/>
    <property type="molecule type" value="Genomic_DNA"/>
</dbReference>
<evidence type="ECO:0000256" key="4">
    <source>
        <dbReference type="ARBA" id="ARBA00022837"/>
    </source>
</evidence>
<keyword evidence="6" id="KW-1133">Transmembrane helix</keyword>
<evidence type="ECO:0000256" key="1">
    <source>
        <dbReference type="ARBA" id="ARBA00004370"/>
    </source>
</evidence>
<reference evidence="10" key="1">
    <citation type="submission" date="2021-02" db="EMBL/GenBank/DDBJ databases">
        <authorList>
            <person name="Nowell W R."/>
        </authorList>
    </citation>
    <scope>NUCLEOTIDE SEQUENCE</scope>
</reference>
<dbReference type="GO" id="GO:0016020">
    <property type="term" value="C:membrane"/>
    <property type="evidence" value="ECO:0007669"/>
    <property type="project" value="UniProtKB-SubCell"/>
</dbReference>
<evidence type="ECO:0000256" key="6">
    <source>
        <dbReference type="ARBA" id="ARBA00022989"/>
    </source>
</evidence>
<dbReference type="InterPro" id="IPR002126">
    <property type="entry name" value="Cadherin-like_dom"/>
</dbReference>
<evidence type="ECO:0000256" key="3">
    <source>
        <dbReference type="ARBA" id="ARBA00022737"/>
    </source>
</evidence>
<dbReference type="GO" id="GO:0005911">
    <property type="term" value="C:cell-cell junction"/>
    <property type="evidence" value="ECO:0007669"/>
    <property type="project" value="TreeGrafter"/>
</dbReference>
<evidence type="ECO:0000259" key="9">
    <source>
        <dbReference type="PROSITE" id="PS50268"/>
    </source>
</evidence>